<protein>
    <submittedName>
        <fullName evidence="4">RNA-directed DNA polymerase from mobile element jockey</fullName>
    </submittedName>
</protein>
<dbReference type="InterPro" id="IPR000477">
    <property type="entry name" value="RT_dom"/>
</dbReference>
<name>A0AA47N4R3_MERPO</name>
<keyword evidence="4" id="KW-0808">Transferase</keyword>
<feature type="signal peptide" evidence="2">
    <location>
        <begin position="1"/>
        <end position="16"/>
    </location>
</feature>
<organism evidence="4 5">
    <name type="scientific">Merluccius polli</name>
    <name type="common">Benguela hake</name>
    <name type="synonym">Merluccius cadenati</name>
    <dbReference type="NCBI Taxonomy" id="89951"/>
    <lineage>
        <taxon>Eukaryota</taxon>
        <taxon>Metazoa</taxon>
        <taxon>Chordata</taxon>
        <taxon>Craniata</taxon>
        <taxon>Vertebrata</taxon>
        <taxon>Euteleostomi</taxon>
        <taxon>Actinopterygii</taxon>
        <taxon>Neopterygii</taxon>
        <taxon>Teleostei</taxon>
        <taxon>Neoteleostei</taxon>
        <taxon>Acanthomorphata</taxon>
        <taxon>Zeiogadaria</taxon>
        <taxon>Gadariae</taxon>
        <taxon>Gadiformes</taxon>
        <taxon>Gadoidei</taxon>
        <taxon>Merlucciidae</taxon>
        <taxon>Merluccius</taxon>
    </lineage>
</organism>
<dbReference type="EMBL" id="JAOPHQ010001181">
    <property type="protein sequence ID" value="KAK0151674.1"/>
    <property type="molecule type" value="Genomic_DNA"/>
</dbReference>
<evidence type="ECO:0000256" key="1">
    <source>
        <dbReference type="SAM" id="MobiDB-lite"/>
    </source>
</evidence>
<evidence type="ECO:0000256" key="2">
    <source>
        <dbReference type="SAM" id="SignalP"/>
    </source>
</evidence>
<dbReference type="InterPro" id="IPR043502">
    <property type="entry name" value="DNA/RNA_pol_sf"/>
</dbReference>
<accession>A0AA47N4R3</accession>
<dbReference type="PANTHER" id="PTHR47510">
    <property type="entry name" value="REVERSE TRANSCRIPTASE DOMAIN-CONTAINING PROTEIN"/>
    <property type="match status" value="1"/>
</dbReference>
<keyword evidence="4" id="KW-0695">RNA-directed DNA polymerase</keyword>
<keyword evidence="4" id="KW-0548">Nucleotidyltransferase</keyword>
<dbReference type="AlphaFoldDB" id="A0AA47N4R3"/>
<comment type="caution">
    <text evidence="4">The sequence shown here is derived from an EMBL/GenBank/DDBJ whole genome shotgun (WGS) entry which is preliminary data.</text>
</comment>
<dbReference type="SUPFAM" id="SSF56672">
    <property type="entry name" value="DNA/RNA polymerases"/>
    <property type="match status" value="1"/>
</dbReference>
<gene>
    <name evidence="4" type="primary">pol_174</name>
    <name evidence="4" type="ORF">N1851_007027</name>
</gene>
<keyword evidence="5" id="KW-1185">Reference proteome</keyword>
<evidence type="ECO:0000313" key="5">
    <source>
        <dbReference type="Proteomes" id="UP001174136"/>
    </source>
</evidence>
<feature type="domain" description="Reverse transcriptase" evidence="3">
    <location>
        <begin position="379"/>
        <end position="609"/>
    </location>
</feature>
<feature type="region of interest" description="Disordered" evidence="1">
    <location>
        <begin position="744"/>
        <end position="767"/>
    </location>
</feature>
<proteinExistence type="predicted"/>
<keyword evidence="2" id="KW-0732">Signal</keyword>
<evidence type="ECO:0000259" key="3">
    <source>
        <dbReference type="PROSITE" id="PS50878"/>
    </source>
</evidence>
<reference evidence="4" key="1">
    <citation type="journal article" date="2023" name="Front. Mar. Sci.">
        <title>A new Merluccius polli reference genome to investigate the effects of global change in West African waters.</title>
        <authorList>
            <person name="Mateo J.L."/>
            <person name="Blanco-Fernandez C."/>
            <person name="Garcia-Vazquez E."/>
            <person name="Machado-Schiaffino G."/>
        </authorList>
    </citation>
    <scope>NUCLEOTIDE SEQUENCE</scope>
    <source>
        <strain evidence="4">C29</strain>
        <tissue evidence="4">Fin</tissue>
    </source>
</reference>
<dbReference type="PANTHER" id="PTHR47510:SF3">
    <property type="entry name" value="ENDO_EXONUCLEASE_PHOSPHATASE DOMAIN-CONTAINING PROTEIN"/>
    <property type="match status" value="1"/>
</dbReference>
<evidence type="ECO:0000313" key="4">
    <source>
        <dbReference type="EMBL" id="KAK0151674.1"/>
    </source>
</evidence>
<dbReference type="Pfam" id="PF00078">
    <property type="entry name" value="RVT_1"/>
    <property type="match status" value="1"/>
</dbReference>
<sequence>MRLMAVMPILCAFAESASPCTKWAPPWIVGPYAQEGQRCSPVSKRSHSFQTTDYVPPQATAKDALRELHDSVNSLQNKHPEALYVVAGDNHVNLKDILPMFHQHVNIATRGGNKVFTNRRGAYREALRPHLGASDHISLPLAPAYCPVSRSQKMDTKTITVWPDGAVPMLQDCFETTDWQIFREAATSESSVDLEEYTSTVLGYIRKCMEDVTTSKTITIWPNQKPWLNAEVRSLLRNRDAAFRDARRDLMAGIKRAKASYALKIQGHFNSNDPKSMWRGIRCITDYKKSDAQCPEDPALPDTLIAFFACFEASNTTTPSRLTPSPDEPPVITITTAEVRRTLQGVNPRKAPGPDGILCRILKDCADQLSEVLADIFNTSLSQARVPSCLKTSTIIPVPKTTAVSSLNDYRPVALIDVEKEDSHQYAYRRNRSTADAIAAVTHQALSHLENKDSYKLVSKLAGLGTSSSLCNWVLDFLTCRPQSVRINKSTSSTIILNTGSPQGCVLSPLLFTLMTSNCRAHYKNNLVVKFADDTAVVGLITQGDESEYRREVEDLTRWCGDNNHTLNIQKTKEMVVNFRRSVTTHPTLYMNGAAVETAPSVKYLGVHLTNSLTWHPNTTALKRAGLDAAVLKAFYSCVVESVLTSCLTVWYGSCTVAEKEVLQRVVKAAQRTVGCSLPPIRDIYTTRCRERALSILHDPNHPVHPHSMELVIILNISQNHFTPEFSLFGAGWMGSEEARQLGRRGSFSEGLEQSSVGPPVHQGNEA</sequence>
<dbReference type="CDD" id="cd01650">
    <property type="entry name" value="RT_nLTR_like"/>
    <property type="match status" value="1"/>
</dbReference>
<dbReference type="Proteomes" id="UP001174136">
    <property type="component" value="Unassembled WGS sequence"/>
</dbReference>
<dbReference type="PROSITE" id="PS50878">
    <property type="entry name" value="RT_POL"/>
    <property type="match status" value="1"/>
</dbReference>
<feature type="chain" id="PRO_5041444082" evidence="2">
    <location>
        <begin position="17"/>
        <end position="767"/>
    </location>
</feature>
<dbReference type="GO" id="GO:0003964">
    <property type="term" value="F:RNA-directed DNA polymerase activity"/>
    <property type="evidence" value="ECO:0007669"/>
    <property type="project" value="UniProtKB-KW"/>
</dbReference>